<dbReference type="InterPro" id="IPR012338">
    <property type="entry name" value="Beta-lactam/transpept-like"/>
</dbReference>
<organism evidence="3 4">
    <name type="scientific">Heyndrickxia coagulans</name>
    <name type="common">Weizmannia coagulans</name>
    <dbReference type="NCBI Taxonomy" id="1398"/>
    <lineage>
        <taxon>Bacteria</taxon>
        <taxon>Bacillati</taxon>
        <taxon>Bacillota</taxon>
        <taxon>Bacilli</taxon>
        <taxon>Bacillales</taxon>
        <taxon>Bacillaceae</taxon>
        <taxon>Heyndrickxia</taxon>
    </lineage>
</organism>
<keyword evidence="3" id="KW-0645">Protease</keyword>
<dbReference type="Pfam" id="PF02113">
    <property type="entry name" value="Peptidase_S13"/>
    <property type="match status" value="1"/>
</dbReference>
<evidence type="ECO:0000256" key="2">
    <source>
        <dbReference type="ARBA" id="ARBA00022801"/>
    </source>
</evidence>
<accession>A0A150JVH9</accession>
<dbReference type="RefSeq" id="WP_061566799.1">
    <property type="nucleotide sequence ID" value="NZ_LQYG01000083.1"/>
</dbReference>
<dbReference type="NCBIfam" id="TIGR00666">
    <property type="entry name" value="PBP4"/>
    <property type="match status" value="1"/>
</dbReference>
<dbReference type="EMBL" id="LQYG01000083">
    <property type="protein sequence ID" value="KYC60764.1"/>
    <property type="molecule type" value="Genomic_DNA"/>
</dbReference>
<comment type="similarity">
    <text evidence="1">Belongs to the peptidase S13 family.</text>
</comment>
<dbReference type="PRINTS" id="PR00922">
    <property type="entry name" value="DADACBPTASE3"/>
</dbReference>
<dbReference type="GO" id="GO:0000270">
    <property type="term" value="P:peptidoglycan metabolic process"/>
    <property type="evidence" value="ECO:0007669"/>
    <property type="project" value="TreeGrafter"/>
</dbReference>
<evidence type="ECO:0000313" key="3">
    <source>
        <dbReference type="EMBL" id="KYC60764.1"/>
    </source>
</evidence>
<dbReference type="GO" id="GO:0009002">
    <property type="term" value="F:serine-type D-Ala-D-Ala carboxypeptidase activity"/>
    <property type="evidence" value="ECO:0007669"/>
    <property type="project" value="UniProtKB-EC"/>
</dbReference>
<dbReference type="PATRIC" id="fig|1398.26.peg.626"/>
<dbReference type="EC" id="3.4.16.4" evidence="3"/>
<dbReference type="PANTHER" id="PTHR30023:SF0">
    <property type="entry name" value="PENICILLIN-SENSITIVE CARBOXYPEPTIDASE A"/>
    <property type="match status" value="1"/>
</dbReference>
<protein>
    <submittedName>
        <fullName evidence="3">D-alanyl-D-alanine carboxypeptidase</fullName>
        <ecNumber evidence="3">3.4.16.4</ecNumber>
    </submittedName>
</protein>
<dbReference type="SUPFAM" id="SSF56601">
    <property type="entry name" value="beta-lactamase/transpeptidase-like"/>
    <property type="match status" value="1"/>
</dbReference>
<dbReference type="AlphaFoldDB" id="A0A150JVH9"/>
<proteinExistence type="inferred from homology"/>
<name>A0A150JVH9_HEYCO</name>
<dbReference type="PANTHER" id="PTHR30023">
    <property type="entry name" value="D-ALANYL-D-ALANINE CARBOXYPEPTIDASE"/>
    <property type="match status" value="1"/>
</dbReference>
<dbReference type="GO" id="GO:0006508">
    <property type="term" value="P:proteolysis"/>
    <property type="evidence" value="ECO:0007669"/>
    <property type="project" value="InterPro"/>
</dbReference>
<dbReference type="Gene3D" id="3.50.80.20">
    <property type="entry name" value="D-Ala-D-Ala carboxypeptidase C, peptidase S13"/>
    <property type="match status" value="1"/>
</dbReference>
<sequence length="495" mass="53679">MHKRWVVIWTMAFLFIQGTGPYAAGDREGRGKKETDAKIAGILEAAPLKGGIVAISVRSADTGKLLYEQNGNTLLRPASNMKLLTAAAALEILGENARFKTGVYRTGAIQNGTLYGDIYIQGGGDPALLKSDLADWAAKLKKQGIRRIQGDLVGDDSRYDDIRYSLDLPWSDEQEYYGAQISALTLSPDRDYDAGTAIFEVAPAKKPGMKARIKMVPESGMVKLDNHVRTVPDGKQEEDDIVISRAHGGNTFTASGTITADSAAVRQWKAVWDPATWVLSVFKKTLEENGITVQGTIKTGRVKDAAVPVLFSQSPPLSSIMAPFLKFSNNTIAEMLVKEMGKTEKGEGSWEKGLEVIRGVARNFGADPDLMMLRDGSGISHADLVRANDLTALLYRIQEKDWFPCFFDALPVAGAENRLEGGTLRNRFKGTAAAGRVFAKTGSITGVSTLSGYMQATSGKKLIFSILINNVLDEEAVHQAEEQIVLQFINQGGEG</sequence>
<comment type="caution">
    <text evidence="3">The sequence shown here is derived from an EMBL/GenBank/DDBJ whole genome shotgun (WGS) entry which is preliminary data.</text>
</comment>
<evidence type="ECO:0000256" key="1">
    <source>
        <dbReference type="ARBA" id="ARBA00006096"/>
    </source>
</evidence>
<reference evidence="3 4" key="1">
    <citation type="submission" date="2016-01" db="EMBL/GenBank/DDBJ databases">
        <title>Genome Sequences of Twelve Sporeforming Bacillus Species Isolated from Foods.</title>
        <authorList>
            <person name="Berendsen E.M."/>
            <person name="Wells-Bennik M.H."/>
            <person name="Krawcyk A.O."/>
            <person name="De Jong A."/>
            <person name="Holsappel S."/>
            <person name="Eijlander R.T."/>
            <person name="Kuipers O.P."/>
        </authorList>
    </citation>
    <scope>NUCLEOTIDE SEQUENCE [LARGE SCALE GENOMIC DNA]</scope>
    <source>
        <strain evidence="3 4">B4098</strain>
    </source>
</reference>
<evidence type="ECO:0000313" key="4">
    <source>
        <dbReference type="Proteomes" id="UP000075288"/>
    </source>
</evidence>
<dbReference type="Gene3D" id="3.40.710.10">
    <property type="entry name" value="DD-peptidase/beta-lactamase superfamily"/>
    <property type="match status" value="2"/>
</dbReference>
<gene>
    <name evidence="3" type="ORF">B4098_3008</name>
</gene>
<keyword evidence="3" id="KW-0121">Carboxypeptidase</keyword>
<dbReference type="InterPro" id="IPR000667">
    <property type="entry name" value="Peptidase_S13"/>
</dbReference>
<keyword evidence="2 3" id="KW-0378">Hydrolase</keyword>
<dbReference type="Proteomes" id="UP000075288">
    <property type="component" value="Unassembled WGS sequence"/>
</dbReference>